<dbReference type="Proteomes" id="UP000305109">
    <property type="component" value="Unassembled WGS sequence"/>
</dbReference>
<feature type="region of interest" description="Disordered" evidence="1">
    <location>
        <begin position="79"/>
        <end position="105"/>
    </location>
</feature>
<evidence type="ECO:0000313" key="3">
    <source>
        <dbReference type="Proteomes" id="UP000305109"/>
    </source>
</evidence>
<comment type="caution">
    <text evidence="2">The sequence shown here is derived from an EMBL/GenBank/DDBJ whole genome shotgun (WGS) entry which is preliminary data.</text>
</comment>
<protein>
    <submittedName>
        <fullName evidence="2">Uncharacterized protein</fullName>
    </submittedName>
</protein>
<evidence type="ECO:0000313" key="2">
    <source>
        <dbReference type="EMBL" id="TJZ76084.1"/>
    </source>
</evidence>
<gene>
    <name evidence="2" type="ORF">FCG67_18940</name>
</gene>
<dbReference type="EMBL" id="SUMD01000009">
    <property type="protein sequence ID" value="TJZ76084.1"/>
    <property type="molecule type" value="Genomic_DNA"/>
</dbReference>
<sequence length="105" mass="11152">MYRRTIHRISICCAPSTLVDPERGHLILPGNPLVRPVTVTDTKSVTPIENLARASAFGPELHNLNAVVGTPFTYEDLIKMRGQQSDDPEAGDGTAAGIGSASKAP</sequence>
<keyword evidence="3" id="KW-1185">Reference proteome</keyword>
<accession>A0ABY2RGN1</accession>
<evidence type="ECO:0000256" key="1">
    <source>
        <dbReference type="SAM" id="MobiDB-lite"/>
    </source>
</evidence>
<name>A0ABY2RGN1_9NOCA</name>
<proteinExistence type="predicted"/>
<organism evidence="2 3">
    <name type="scientific">Rhodococcus oryzae</name>
    <dbReference type="NCBI Taxonomy" id="2571143"/>
    <lineage>
        <taxon>Bacteria</taxon>
        <taxon>Bacillati</taxon>
        <taxon>Actinomycetota</taxon>
        <taxon>Actinomycetes</taxon>
        <taxon>Mycobacteriales</taxon>
        <taxon>Nocardiaceae</taxon>
        <taxon>Rhodococcus</taxon>
    </lineage>
</organism>
<reference evidence="2 3" key="1">
    <citation type="submission" date="2019-04" db="EMBL/GenBank/DDBJ databases">
        <title>Rhodococcus oryzae sp. nov., a novel actinomycete isolated from rhizosphere soil of rice (Oryza sativa L.).</title>
        <authorList>
            <person name="Li C."/>
        </authorList>
    </citation>
    <scope>NUCLEOTIDE SEQUENCE [LARGE SCALE GENOMIC DNA]</scope>
    <source>
        <strain evidence="2 3">NEAU-CX67</strain>
    </source>
</reference>
<dbReference type="RefSeq" id="WP_136911233.1">
    <property type="nucleotide sequence ID" value="NZ_SUMD01000009.1"/>
</dbReference>